<name>A0ABN6N2Z3_9BACT</name>
<dbReference type="SUPFAM" id="SSF52821">
    <property type="entry name" value="Rhodanese/Cell cycle control phosphatase"/>
    <property type="match status" value="1"/>
</dbReference>
<dbReference type="Proteomes" id="UP001162734">
    <property type="component" value="Chromosome"/>
</dbReference>
<evidence type="ECO:0000313" key="3">
    <source>
        <dbReference type="Proteomes" id="UP001162734"/>
    </source>
</evidence>
<dbReference type="EMBL" id="AP025592">
    <property type="protein sequence ID" value="BDG06895.1"/>
    <property type="molecule type" value="Genomic_DNA"/>
</dbReference>
<organism evidence="2 3">
    <name type="scientific">Anaeromyxobacter paludicola</name>
    <dbReference type="NCBI Taxonomy" id="2918171"/>
    <lineage>
        <taxon>Bacteria</taxon>
        <taxon>Pseudomonadati</taxon>
        <taxon>Myxococcota</taxon>
        <taxon>Myxococcia</taxon>
        <taxon>Myxococcales</taxon>
        <taxon>Cystobacterineae</taxon>
        <taxon>Anaeromyxobacteraceae</taxon>
        <taxon>Anaeromyxobacter</taxon>
    </lineage>
</organism>
<dbReference type="Gene3D" id="3.40.250.10">
    <property type="entry name" value="Rhodanese-like domain"/>
    <property type="match status" value="1"/>
</dbReference>
<proteinExistence type="predicted"/>
<gene>
    <name evidence="2" type="ORF">AMPC_00080</name>
</gene>
<evidence type="ECO:0000259" key="1">
    <source>
        <dbReference type="PROSITE" id="PS50206"/>
    </source>
</evidence>
<protein>
    <recommendedName>
        <fullName evidence="1">Rhodanese domain-containing protein</fullName>
    </recommendedName>
</protein>
<feature type="domain" description="Rhodanese" evidence="1">
    <location>
        <begin position="1"/>
        <end position="32"/>
    </location>
</feature>
<evidence type="ECO:0000313" key="2">
    <source>
        <dbReference type="EMBL" id="BDG06895.1"/>
    </source>
</evidence>
<dbReference type="RefSeq" id="WP_256466090.1">
    <property type="nucleotide sequence ID" value="NZ_AP025592.1"/>
</dbReference>
<reference evidence="3" key="1">
    <citation type="journal article" date="2022" name="Int. J. Syst. Evol. Microbiol.">
        <title>Anaeromyxobacter oryzae sp. nov., Anaeromyxobacter diazotrophicus sp. nov. and Anaeromyxobacter paludicola sp. nov., isolated from paddy soils.</title>
        <authorList>
            <person name="Itoh H."/>
            <person name="Xu Z."/>
            <person name="Mise K."/>
            <person name="Masuda Y."/>
            <person name="Ushijima N."/>
            <person name="Hayakawa C."/>
            <person name="Shiratori Y."/>
            <person name="Senoo K."/>
        </authorList>
    </citation>
    <scope>NUCLEOTIDE SEQUENCE [LARGE SCALE GENOMIC DNA]</scope>
    <source>
        <strain evidence="3">Red630</strain>
    </source>
</reference>
<keyword evidence="3" id="KW-1185">Reference proteome</keyword>
<dbReference type="InterPro" id="IPR001763">
    <property type="entry name" value="Rhodanese-like_dom"/>
</dbReference>
<dbReference type="InterPro" id="IPR036873">
    <property type="entry name" value="Rhodanese-like_dom_sf"/>
</dbReference>
<sequence length="44" mass="4764">MALRLRELGWEDAYALKGGYDAWKQAGMPVEPRGAGAQSSMTPP</sequence>
<dbReference type="PROSITE" id="PS50206">
    <property type="entry name" value="RHODANESE_3"/>
    <property type="match status" value="1"/>
</dbReference>
<accession>A0ABN6N2Z3</accession>